<sequence length="80" mass="8974">MSSAFDLQLLARTELARFRCSLGNEHLYDAQALAYESGHRGDRATDFIRREPVLKSAFEVGQTDGLLDRLADEAIAKMPF</sequence>
<dbReference type="RefSeq" id="WP_165189924.1">
    <property type="nucleotide sequence ID" value="NZ_LR699555.1"/>
</dbReference>
<dbReference type="AlphaFoldDB" id="A0A5Q4ZE88"/>
<reference evidence="1 2" key="1">
    <citation type="submission" date="2019-08" db="EMBL/GenBank/DDBJ databases">
        <authorList>
            <person name="Herpell B J."/>
        </authorList>
    </citation>
    <scope>NUCLEOTIDE SEQUENCE [LARGE SCALE GENOMIC DNA]</scope>
    <source>
        <strain evidence="2">Msb3</strain>
        <plasmid evidence="1 2">pI</plasmid>
    </source>
</reference>
<keyword evidence="2" id="KW-1185">Reference proteome</keyword>
<accession>A0A5Q4ZE88</accession>
<gene>
    <name evidence="1" type="ORF">PDMSB3_0137</name>
</gene>
<evidence type="ECO:0000313" key="1">
    <source>
        <dbReference type="EMBL" id="VVD30973.1"/>
    </source>
</evidence>
<geneLocation type="plasmid" evidence="1 2">
    <name>pI</name>
</geneLocation>
<name>A0A5Q4ZE88_9BURK</name>
<keyword evidence="1" id="KW-0614">Plasmid</keyword>
<dbReference type="KEGG" id="pdio:PDMSB3_0137.2"/>
<evidence type="ECO:0000313" key="2">
    <source>
        <dbReference type="Proteomes" id="UP000325811"/>
    </source>
</evidence>
<dbReference type="Proteomes" id="UP000325811">
    <property type="component" value="Plasmid pI"/>
</dbReference>
<proteinExistence type="predicted"/>
<dbReference type="EMBL" id="LR699555">
    <property type="protein sequence ID" value="VVD30973.1"/>
    <property type="molecule type" value="Genomic_DNA"/>
</dbReference>
<protein>
    <submittedName>
        <fullName evidence="1">Uncharacterized protein</fullName>
    </submittedName>
</protein>
<organism evidence="1 2">
    <name type="scientific">Paraburkholderia dioscoreae</name>
    <dbReference type="NCBI Taxonomy" id="2604047"/>
    <lineage>
        <taxon>Bacteria</taxon>
        <taxon>Pseudomonadati</taxon>
        <taxon>Pseudomonadota</taxon>
        <taxon>Betaproteobacteria</taxon>
        <taxon>Burkholderiales</taxon>
        <taxon>Burkholderiaceae</taxon>
        <taxon>Paraburkholderia</taxon>
    </lineage>
</organism>